<proteinExistence type="inferred from homology"/>
<dbReference type="RefSeq" id="WP_211467607.1">
    <property type="nucleotide sequence ID" value="NZ_JAGSXH010000032.1"/>
</dbReference>
<gene>
    <name evidence="3" type="ORF">KGA66_11525</name>
</gene>
<dbReference type="AlphaFoldDB" id="A0A8J8BB56"/>
<protein>
    <submittedName>
        <fullName evidence="3">Thioesterase</fullName>
    </submittedName>
</protein>
<dbReference type="PANTHER" id="PTHR11487">
    <property type="entry name" value="THIOESTERASE"/>
    <property type="match status" value="1"/>
</dbReference>
<comment type="caution">
    <text evidence="3">The sequence shown here is derived from an EMBL/GenBank/DDBJ whole genome shotgun (WGS) entry which is preliminary data.</text>
</comment>
<comment type="similarity">
    <text evidence="1">Belongs to the thioesterase family.</text>
</comment>
<dbReference type="EMBL" id="JAGSXH010000032">
    <property type="protein sequence ID" value="MBS2963682.1"/>
    <property type="molecule type" value="Genomic_DNA"/>
</dbReference>
<dbReference type="Gene3D" id="3.40.50.1820">
    <property type="entry name" value="alpha/beta hydrolase"/>
    <property type="match status" value="1"/>
</dbReference>
<evidence type="ECO:0000313" key="3">
    <source>
        <dbReference type="EMBL" id="MBS2963682.1"/>
    </source>
</evidence>
<organism evidence="3 4">
    <name type="scientific">Actinocrinis puniceicyclus</name>
    <dbReference type="NCBI Taxonomy" id="977794"/>
    <lineage>
        <taxon>Bacteria</taxon>
        <taxon>Bacillati</taxon>
        <taxon>Actinomycetota</taxon>
        <taxon>Actinomycetes</taxon>
        <taxon>Catenulisporales</taxon>
        <taxon>Actinospicaceae</taxon>
        <taxon>Actinocrinis</taxon>
    </lineage>
</organism>
<dbReference type="InterPro" id="IPR001031">
    <property type="entry name" value="Thioesterase"/>
</dbReference>
<evidence type="ECO:0000313" key="4">
    <source>
        <dbReference type="Proteomes" id="UP000677913"/>
    </source>
</evidence>
<evidence type="ECO:0000259" key="2">
    <source>
        <dbReference type="Pfam" id="PF00975"/>
    </source>
</evidence>
<dbReference type="InterPro" id="IPR029058">
    <property type="entry name" value="AB_hydrolase_fold"/>
</dbReference>
<dbReference type="PANTHER" id="PTHR11487:SF0">
    <property type="entry name" value="S-ACYL FATTY ACID SYNTHASE THIOESTERASE, MEDIUM CHAIN"/>
    <property type="match status" value="1"/>
</dbReference>
<sequence length="260" mass="27788">MDAAAGRTTGALTPFLTAAPDPKAPLRLFCLHHAGGGASMFAEWQQALGPSVSVLAVQLPGRERRVRDGRLTEMSEVVRVLCEQLGPHLESPHVFYGHSMGALISFNLVHARITAGARPPEALIVGACNPPDVPPVSAGTEDLSRDGLVQWLLDAGGMSPMLLKYPDWVDAAVALLRDDLQLCNSHVVGRREPLPRPILAYSGDGDPLIAADAMAGWARHGDSGFELRTVPGGHLFVRDPPQQFLAMLRRDLAAAGADHR</sequence>
<feature type="domain" description="Thioesterase" evidence="2">
    <location>
        <begin position="27"/>
        <end position="249"/>
    </location>
</feature>
<accession>A0A8J8BB56</accession>
<reference evidence="3" key="1">
    <citation type="submission" date="2021-04" db="EMBL/GenBank/DDBJ databases">
        <title>Genome based classification of Actinospica acidithermotolerans sp. nov., an actinobacterium isolated from an Indonesian hot spring.</title>
        <authorList>
            <person name="Kusuma A.B."/>
            <person name="Putra K.E."/>
            <person name="Nafisah S."/>
            <person name="Loh J."/>
            <person name="Nouioui I."/>
            <person name="Goodfellow M."/>
        </authorList>
    </citation>
    <scope>NUCLEOTIDE SEQUENCE</scope>
    <source>
        <strain evidence="3">DSM 45618</strain>
    </source>
</reference>
<dbReference type="Proteomes" id="UP000677913">
    <property type="component" value="Unassembled WGS sequence"/>
</dbReference>
<evidence type="ECO:0000256" key="1">
    <source>
        <dbReference type="ARBA" id="ARBA00007169"/>
    </source>
</evidence>
<dbReference type="InterPro" id="IPR012223">
    <property type="entry name" value="TEII"/>
</dbReference>
<dbReference type="GO" id="GO:0008610">
    <property type="term" value="P:lipid biosynthetic process"/>
    <property type="evidence" value="ECO:0007669"/>
    <property type="project" value="TreeGrafter"/>
</dbReference>
<dbReference type="SUPFAM" id="SSF53474">
    <property type="entry name" value="alpha/beta-Hydrolases"/>
    <property type="match status" value="1"/>
</dbReference>
<dbReference type="Pfam" id="PF00975">
    <property type="entry name" value="Thioesterase"/>
    <property type="match status" value="1"/>
</dbReference>
<keyword evidence="4" id="KW-1185">Reference proteome</keyword>
<name>A0A8J8BB56_9ACTN</name>